<organism evidence="2 3">
    <name type="scientific">Monascus purpureus</name>
    <name type="common">Red mold</name>
    <name type="synonym">Monascus anka</name>
    <dbReference type="NCBI Taxonomy" id="5098"/>
    <lineage>
        <taxon>Eukaryota</taxon>
        <taxon>Fungi</taxon>
        <taxon>Dikarya</taxon>
        <taxon>Ascomycota</taxon>
        <taxon>Pezizomycotina</taxon>
        <taxon>Eurotiomycetes</taxon>
        <taxon>Eurotiomycetidae</taxon>
        <taxon>Eurotiales</taxon>
        <taxon>Aspergillaceae</taxon>
        <taxon>Monascus</taxon>
    </lineage>
</organism>
<dbReference type="STRING" id="5098.A0A507R5P3"/>
<proteinExistence type="predicted"/>
<accession>A0A507R5P3</accession>
<dbReference type="GO" id="GO:0005634">
    <property type="term" value="C:nucleus"/>
    <property type="evidence" value="ECO:0007669"/>
    <property type="project" value="TreeGrafter"/>
</dbReference>
<reference evidence="2 3" key="1">
    <citation type="submission" date="2019-06" db="EMBL/GenBank/DDBJ databases">
        <title>Wine fermentation using esterase from Monascus purpureus.</title>
        <authorList>
            <person name="Geng C."/>
            <person name="Zhang Y."/>
        </authorList>
    </citation>
    <scope>NUCLEOTIDE SEQUENCE [LARGE SCALE GENOMIC DNA]</scope>
    <source>
        <strain evidence="2">HQ1</strain>
    </source>
</reference>
<dbReference type="EMBL" id="VIFY01000005">
    <property type="protein sequence ID" value="TQB76911.1"/>
    <property type="molecule type" value="Genomic_DNA"/>
</dbReference>
<dbReference type="GO" id="GO:0006879">
    <property type="term" value="P:intracellular iron ion homeostasis"/>
    <property type="evidence" value="ECO:0007669"/>
    <property type="project" value="TreeGrafter"/>
</dbReference>
<feature type="region of interest" description="Disordered" evidence="1">
    <location>
        <begin position="22"/>
        <end position="46"/>
    </location>
</feature>
<evidence type="ECO:0008006" key="4">
    <source>
        <dbReference type="Google" id="ProtNLM"/>
    </source>
</evidence>
<comment type="caution">
    <text evidence="2">The sequence shown here is derived from an EMBL/GenBank/DDBJ whole genome shotgun (WGS) entry which is preliminary data.</text>
</comment>
<protein>
    <recommendedName>
        <fullName evidence="4">Copper-fist domain-containing protein</fullName>
    </recommendedName>
</protein>
<feature type="compositionally biased region" description="Polar residues" evidence="1">
    <location>
        <begin position="170"/>
        <end position="195"/>
    </location>
</feature>
<sequence length="429" mass="46117">MPSLSRPTQVTDNPRKRCSCALKKEHHPGPVPTTGLPSSQPPVLSESKTPYLLTTTKSQGTLTQFRDGHHKPAHKHNDMAHKCGQPYTIPRSHTFHSTSDVARRSVERLPSSQTLMGESLSQRVERLNSVAQRLVRSEHGSPESVPLTALNDTTMPVPPLELASYVDSFPATSPSQPLEPSSDCSPQHASVPTSLDTLDTVPSEQIVTSVPPLDVSLSSFPTSNPSPTACPFREAPYQDHYFASPDTDFSLSSAAFNAPPVDWSSFPFYSADMTAATSTQAPSYASLDYGSATHGLPAPSSSGDLSELEDMGPFPHDFSSGNEGSDFDHFRFSSASVGLPQTQLLASSNLESISLDDFLKSANASTAALEQQLQANMGMEQKSLPTQSPYAVSIPIPMATSPTDPVWSTALFDSVPTSGEENFLPQTWI</sequence>
<dbReference type="GO" id="GO:0045944">
    <property type="term" value="P:positive regulation of transcription by RNA polymerase II"/>
    <property type="evidence" value="ECO:0007669"/>
    <property type="project" value="TreeGrafter"/>
</dbReference>
<dbReference type="Proteomes" id="UP000319663">
    <property type="component" value="Unassembled WGS sequence"/>
</dbReference>
<evidence type="ECO:0000313" key="2">
    <source>
        <dbReference type="EMBL" id="TQB76911.1"/>
    </source>
</evidence>
<dbReference type="GO" id="GO:0000981">
    <property type="term" value="F:DNA-binding transcription factor activity, RNA polymerase II-specific"/>
    <property type="evidence" value="ECO:0007669"/>
    <property type="project" value="TreeGrafter"/>
</dbReference>
<keyword evidence="3" id="KW-1185">Reference proteome</keyword>
<dbReference type="GO" id="GO:0005507">
    <property type="term" value="F:copper ion binding"/>
    <property type="evidence" value="ECO:0007669"/>
    <property type="project" value="TreeGrafter"/>
</dbReference>
<dbReference type="PANTHER" id="PTHR28088:SF5">
    <property type="entry name" value="TRANSCRIPTIONAL ACTIVATOR HAA1-RELATED"/>
    <property type="match status" value="1"/>
</dbReference>
<feature type="compositionally biased region" description="Polar residues" evidence="1">
    <location>
        <begin position="35"/>
        <end position="46"/>
    </location>
</feature>
<evidence type="ECO:0000256" key="1">
    <source>
        <dbReference type="SAM" id="MobiDB-lite"/>
    </source>
</evidence>
<dbReference type="InterPro" id="IPR051763">
    <property type="entry name" value="Copper_Homeo_Regul"/>
</dbReference>
<dbReference type="AlphaFoldDB" id="A0A507R5P3"/>
<evidence type="ECO:0000313" key="3">
    <source>
        <dbReference type="Proteomes" id="UP000319663"/>
    </source>
</evidence>
<feature type="region of interest" description="Disordered" evidence="1">
    <location>
        <begin position="167"/>
        <end position="195"/>
    </location>
</feature>
<dbReference type="GO" id="GO:0000978">
    <property type="term" value="F:RNA polymerase II cis-regulatory region sequence-specific DNA binding"/>
    <property type="evidence" value="ECO:0007669"/>
    <property type="project" value="TreeGrafter"/>
</dbReference>
<gene>
    <name evidence="2" type="ORF">MPDQ_006090</name>
</gene>
<name>A0A507R5P3_MONPU</name>
<dbReference type="GO" id="GO:0006878">
    <property type="term" value="P:intracellular copper ion homeostasis"/>
    <property type="evidence" value="ECO:0007669"/>
    <property type="project" value="TreeGrafter"/>
</dbReference>
<dbReference type="PANTHER" id="PTHR28088">
    <property type="entry name" value="TRANSCRIPTIONAL ACTIVATOR HAA1-RELATED"/>
    <property type="match status" value="1"/>
</dbReference>